<dbReference type="InParanoid" id="K1VCV6"/>
<dbReference type="InterPro" id="IPR003034">
    <property type="entry name" value="SAP_dom"/>
</dbReference>
<dbReference type="PROSITE" id="PS50800">
    <property type="entry name" value="SAP"/>
    <property type="match status" value="1"/>
</dbReference>
<protein>
    <recommendedName>
        <fullName evidence="1">SAP domain-containing protein</fullName>
    </recommendedName>
</protein>
<name>K1VCV6_TRIAC</name>
<dbReference type="Gene3D" id="3.40.50.300">
    <property type="entry name" value="P-loop containing nucleotide triphosphate hydrolases"/>
    <property type="match status" value="2"/>
</dbReference>
<dbReference type="GO" id="GO:0004386">
    <property type="term" value="F:helicase activity"/>
    <property type="evidence" value="ECO:0007669"/>
    <property type="project" value="InterPro"/>
</dbReference>
<dbReference type="InterPro" id="IPR047187">
    <property type="entry name" value="SF1_C_Upf1"/>
</dbReference>
<evidence type="ECO:0000313" key="3">
    <source>
        <dbReference type="Proteomes" id="UP000006757"/>
    </source>
</evidence>
<dbReference type="PANTHER" id="PTHR10887">
    <property type="entry name" value="DNA2/NAM7 HELICASE FAMILY"/>
    <property type="match status" value="1"/>
</dbReference>
<dbReference type="AlphaFoldDB" id="K1VCV6"/>
<dbReference type="eggNOG" id="KOG1802">
    <property type="taxonomic scope" value="Eukaryota"/>
</dbReference>
<dbReference type="PANTHER" id="PTHR10887:SF495">
    <property type="entry name" value="HELICASE SENATAXIN ISOFORM X1-RELATED"/>
    <property type="match status" value="1"/>
</dbReference>
<dbReference type="EMBL" id="AMBO01000310">
    <property type="protein sequence ID" value="EKD01805.1"/>
    <property type="molecule type" value="Genomic_DNA"/>
</dbReference>
<sequence>MSCTAQRYVEGEFARDLWAQAISDIQRRDSATAAPGRSISLAEASTFSDVVPKSSTTTAEAVVDSILEWLAGGPPLSELDNTCLLDVKKVSAVRQKYENPRNRRYAMRESLDLRRQVFLEDDGALAAAAYHKLGEVEIVPTWARRQCPQAAPGRRLRRSHGLYEAGSLTVNEKLEAISLEEACEELYANPGPEHPLLRSKPEESRSIVDLIDQYDPAPGEDDAVLELLEYSDTFLKIVEEFESVSFVRKTLTDRKLKGKSVPRNNAGFPVVFWPEAEEEDVWRLAVRVLCRAEEDCDHVFPPSDSNGPAGVLFLWVSHWISHGTRSILSGIEIDFIPPRHGLRRPTLLAHKAHHAPFNLGFACAMPTSLDDYDESKVNARVELWLENRLVCSWRLPVLVSMLRSAGLPEETTERPSTAYTVVGLRHLLKAKGAPSEGPKAELSRKLAEFQDGPDLDLVEPSSSLDFIELMETYSRRAVRRAGAPSGGCQGPAVFRRRGSRSEFFSRAWARYVVRDDWATGDAGCAEEHRGRFAKTRQQVHARLSLVVFDEAGCVTEPDPLGVLQLLAALFVLIGDHQQLPPLVTSRTAVGVGYQRSTFQRLIERGSYLIFLNESAYHGRLLSADLQWLDPRKTAVRHRHWALGPVSFVMTQSHHEKLIVALDAITSAFDLLAPVSVQIISAYRSQLQCVKDKLSPRFLRGPEGWLVGSLVVNVSTDDSFQGQEADAVVVSTTRHSTPTSSPGFLDDLARANVALSRARKSLVILGDPVILRRLPAWSTALHSAEGYGRLGSPSQVQATSAVSWGAVAQQAMCWTRFGWQEGAFSGRNGWGFDGMQWL</sequence>
<dbReference type="InterPro" id="IPR041679">
    <property type="entry name" value="DNA2/NAM7-like_C"/>
</dbReference>
<keyword evidence="3" id="KW-1185">Reference proteome</keyword>
<dbReference type="Pfam" id="PF13087">
    <property type="entry name" value="AAA_12"/>
    <property type="match status" value="1"/>
</dbReference>
<dbReference type="InterPro" id="IPR041677">
    <property type="entry name" value="DNA2/NAM7_AAA_11"/>
</dbReference>
<accession>K1VCV6</accession>
<dbReference type="InterPro" id="IPR027417">
    <property type="entry name" value="P-loop_NTPase"/>
</dbReference>
<gene>
    <name evidence="2" type="ORF">A1Q2_03868</name>
</gene>
<feature type="domain" description="SAP" evidence="1">
    <location>
        <begin position="416"/>
        <end position="450"/>
    </location>
</feature>
<reference evidence="2 3" key="1">
    <citation type="journal article" date="2012" name="Eukaryot. Cell">
        <title>Genome sequence of the Trichosporon asahii environmental strain CBS 8904.</title>
        <authorList>
            <person name="Yang R.Y."/>
            <person name="Li H.T."/>
            <person name="Zhu H."/>
            <person name="Zhou G.P."/>
            <person name="Wang M."/>
            <person name="Wang L."/>
        </authorList>
    </citation>
    <scope>NUCLEOTIDE SEQUENCE [LARGE SCALE GENOMIC DNA]</scope>
    <source>
        <strain evidence="2 3">CBS 8904</strain>
    </source>
</reference>
<dbReference type="STRING" id="1220162.K1VCV6"/>
<evidence type="ECO:0000259" key="1">
    <source>
        <dbReference type="PROSITE" id="PS50800"/>
    </source>
</evidence>
<evidence type="ECO:0000313" key="2">
    <source>
        <dbReference type="EMBL" id="EKD01805.1"/>
    </source>
</evidence>
<dbReference type="OrthoDB" id="10690905at2759"/>
<dbReference type="SUPFAM" id="SSF52540">
    <property type="entry name" value="P-loop containing nucleoside triphosphate hydrolases"/>
    <property type="match status" value="1"/>
</dbReference>
<dbReference type="Pfam" id="PF13086">
    <property type="entry name" value="AAA_11"/>
    <property type="match status" value="1"/>
</dbReference>
<proteinExistence type="predicted"/>
<organism evidence="2 3">
    <name type="scientific">Trichosporon asahii var. asahii (strain CBS 8904)</name>
    <name type="common">Yeast</name>
    <dbReference type="NCBI Taxonomy" id="1220162"/>
    <lineage>
        <taxon>Eukaryota</taxon>
        <taxon>Fungi</taxon>
        <taxon>Dikarya</taxon>
        <taxon>Basidiomycota</taxon>
        <taxon>Agaricomycotina</taxon>
        <taxon>Tremellomycetes</taxon>
        <taxon>Trichosporonales</taxon>
        <taxon>Trichosporonaceae</taxon>
        <taxon>Trichosporon</taxon>
    </lineage>
</organism>
<dbReference type="HOGENOM" id="CLU_008226_0_0_1"/>
<comment type="caution">
    <text evidence="2">The sequence shown here is derived from an EMBL/GenBank/DDBJ whole genome shotgun (WGS) entry which is preliminary data.</text>
</comment>
<dbReference type="InterPro" id="IPR045055">
    <property type="entry name" value="DNA2/NAM7-like"/>
</dbReference>
<dbReference type="CDD" id="cd18808">
    <property type="entry name" value="SF1_C_Upf1"/>
    <property type="match status" value="1"/>
</dbReference>
<dbReference type="Proteomes" id="UP000006757">
    <property type="component" value="Unassembled WGS sequence"/>
</dbReference>